<feature type="compositionally biased region" description="Basic and acidic residues" evidence="1">
    <location>
        <begin position="91"/>
        <end position="103"/>
    </location>
</feature>
<dbReference type="AlphaFoldDB" id="A0A1I9G166"/>
<sequence length="200" mass="23192">MAKQKKRLGQEISEINTEAVKVIKKVERNLPSVEAKVPETENLPFESSFTDSTMYSSDGKNLNRKMTKYVKNGKELMKEDITQSQKSQIKASREELSTAYESDYRQKSEMQLTLKTERRPAINQEQFDKKHVRQMFENSHFYEHVPKSYMFVSLQDAVAQAQYEQQQDIRFGGSVETIPSKIMLPSINLDVTQHSSRSDK</sequence>
<name>A0A1I9G166_BRUMA</name>
<organism evidence="2">
    <name type="scientific">Brugia malayi</name>
    <name type="common">Filarial nematode worm</name>
    <dbReference type="NCBI Taxonomy" id="6279"/>
    <lineage>
        <taxon>Eukaryota</taxon>
        <taxon>Metazoa</taxon>
        <taxon>Ecdysozoa</taxon>
        <taxon>Nematoda</taxon>
        <taxon>Chromadorea</taxon>
        <taxon>Rhabditida</taxon>
        <taxon>Spirurina</taxon>
        <taxon>Spiruromorpha</taxon>
        <taxon>Filarioidea</taxon>
        <taxon>Onchocercidae</taxon>
        <taxon>Brugia</taxon>
    </lineage>
</organism>
<feature type="region of interest" description="Disordered" evidence="1">
    <location>
        <begin position="80"/>
        <end position="103"/>
    </location>
</feature>
<evidence type="ECO:0000256" key="1">
    <source>
        <dbReference type="SAM" id="MobiDB-lite"/>
    </source>
</evidence>
<reference evidence="2" key="1">
    <citation type="journal article" date="2007" name="Science">
        <title>Draft genome of the filarial nematode parasite Brugia malayi.</title>
        <authorList>
            <person name="Ghedin E."/>
            <person name="Wang S."/>
            <person name="Spiro D."/>
            <person name="Caler E."/>
            <person name="Zhao Q."/>
            <person name="Crabtree J."/>
            <person name="Allen J.E."/>
            <person name="Delcher A.L."/>
            <person name="Guiliano D.B."/>
            <person name="Miranda-Saavedra D."/>
            <person name="Angiuoli S.V."/>
            <person name="Creasy T."/>
            <person name="Amedeo P."/>
            <person name="Haas B."/>
            <person name="El-Sayed N.M."/>
            <person name="Wortman J.R."/>
            <person name="Feldblyum T."/>
            <person name="Tallon L."/>
            <person name="Schatz M."/>
            <person name="Shumway M."/>
            <person name="Koo H."/>
            <person name="Salzberg S.L."/>
            <person name="Schobel S."/>
            <person name="Pertea M."/>
            <person name="Pop M."/>
            <person name="White O."/>
            <person name="Barton G.J."/>
            <person name="Carlow C.K."/>
            <person name="Crawford M.J."/>
            <person name="Daub J."/>
            <person name="Dimmic M.W."/>
            <person name="Estes C.F."/>
            <person name="Foster J.M."/>
            <person name="Ganatra M."/>
            <person name="Gregory W.F."/>
            <person name="Johnson N.M."/>
            <person name="Jin J."/>
            <person name="Komuniecki R."/>
            <person name="Korf I."/>
            <person name="Kumar S."/>
            <person name="Laney S."/>
            <person name="Li B.W."/>
            <person name="Li W."/>
            <person name="Lindblom T.H."/>
            <person name="Lustigman S."/>
            <person name="Ma D."/>
            <person name="Maina C.V."/>
            <person name="Martin D.M."/>
            <person name="McCarter J.P."/>
            <person name="McReynolds L."/>
            <person name="Mitreva M."/>
            <person name="Nutman T.B."/>
            <person name="Parkinson J."/>
            <person name="Peregrin-Alvarez J.M."/>
            <person name="Poole C."/>
            <person name="Ren Q."/>
            <person name="Saunders L."/>
            <person name="Sluder A.E."/>
            <person name="Smith K."/>
            <person name="Stanke M."/>
            <person name="Unnasch T.R."/>
            <person name="Ware J."/>
            <person name="Wei A.D."/>
            <person name="Weil G."/>
            <person name="Williams D.J."/>
            <person name="Zhang Y."/>
            <person name="Williams S.A."/>
            <person name="Fraser-Liggett C."/>
            <person name="Slatko B."/>
            <person name="Blaxter M.L."/>
            <person name="Scott A.L."/>
        </authorList>
    </citation>
    <scope>NUCLEOTIDE SEQUENCE</scope>
    <source>
        <strain evidence="2">FR3</strain>
    </source>
</reference>
<proteinExistence type="predicted"/>
<protein>
    <submittedName>
        <fullName evidence="2">Bm9433, isoform a</fullName>
    </submittedName>
</protein>
<gene>
    <name evidence="2" type="primary">Bm9433</name>
    <name evidence="2" type="ORF">BM_Bm9433</name>
</gene>
<evidence type="ECO:0000313" key="2">
    <source>
        <dbReference type="EMBL" id="CDP93874.1"/>
    </source>
</evidence>
<accession>A0A1I9G166</accession>
<dbReference type="EMBL" id="LN856913">
    <property type="protein sequence ID" value="CDP93874.1"/>
    <property type="molecule type" value="Genomic_DNA"/>
</dbReference>
<reference evidence="2" key="2">
    <citation type="submission" date="2012-12" db="EMBL/GenBank/DDBJ databases">
        <authorList>
            <consortium name="WormBase Consortium"/>
            <person name="Ghedin E."/>
            <person name="Paulini M."/>
        </authorList>
    </citation>
    <scope>NUCLEOTIDE SEQUENCE</scope>
    <source>
        <strain evidence="2">FR3</strain>
    </source>
</reference>